<evidence type="ECO:0000256" key="20">
    <source>
        <dbReference type="PIRSR" id="PIRSR603187-2"/>
    </source>
</evidence>
<organism evidence="23 24">
    <name type="scientific">Campylobacter corcagiensis</name>
    <dbReference type="NCBI Taxonomy" id="1448857"/>
    <lineage>
        <taxon>Bacteria</taxon>
        <taxon>Pseudomonadati</taxon>
        <taxon>Campylobacterota</taxon>
        <taxon>Epsilonproteobacteria</taxon>
        <taxon>Campylobacterales</taxon>
        <taxon>Campylobacteraceae</taxon>
        <taxon>Campylobacter</taxon>
    </lineage>
</organism>
<evidence type="ECO:0000256" key="21">
    <source>
        <dbReference type="SAM" id="MobiDB-lite"/>
    </source>
</evidence>
<evidence type="ECO:0000256" key="8">
    <source>
        <dbReference type="ARBA" id="ARBA00022452"/>
    </source>
</evidence>
<keyword evidence="24" id="KW-1185">Reference proteome</keyword>
<dbReference type="GO" id="GO:0004623">
    <property type="term" value="F:phospholipase A2 activity"/>
    <property type="evidence" value="ECO:0007669"/>
    <property type="project" value="UniProtKB-EC"/>
</dbReference>
<comment type="similarity">
    <text evidence="4">Belongs to the phospholipase A1 family.</text>
</comment>
<feature type="binding site" description="in dimeric form" evidence="20">
    <location>
        <position position="173"/>
    </location>
    <ligand>
        <name>Ca(2+)</name>
        <dbReference type="ChEBI" id="CHEBI:29108"/>
        <label>1</label>
    </ligand>
</feature>
<evidence type="ECO:0000256" key="18">
    <source>
        <dbReference type="ARBA" id="ARBA00032375"/>
    </source>
</evidence>
<evidence type="ECO:0000256" key="12">
    <source>
        <dbReference type="ARBA" id="ARBA00022801"/>
    </source>
</evidence>
<dbReference type="PANTHER" id="PTHR40457:SF1">
    <property type="entry name" value="PHOSPHOLIPASE A1"/>
    <property type="match status" value="1"/>
</dbReference>
<evidence type="ECO:0000256" key="3">
    <source>
        <dbReference type="ARBA" id="ARBA00004571"/>
    </source>
</evidence>
<evidence type="ECO:0000256" key="2">
    <source>
        <dbReference type="ARBA" id="ARBA00001604"/>
    </source>
</evidence>
<keyword evidence="14" id="KW-0442">Lipid degradation</keyword>
<evidence type="ECO:0000256" key="9">
    <source>
        <dbReference type="ARBA" id="ARBA00022692"/>
    </source>
</evidence>
<gene>
    <name evidence="23" type="ORF">IMC76_02730</name>
</gene>
<evidence type="ECO:0000256" key="6">
    <source>
        <dbReference type="ARBA" id="ARBA00013179"/>
    </source>
</evidence>
<dbReference type="Proteomes" id="UP000594749">
    <property type="component" value="Chromosome"/>
</dbReference>
<comment type="subcellular location">
    <subcellularLocation>
        <location evidence="3">Cell outer membrane</location>
        <topology evidence="3">Multi-pass membrane protein</topology>
    </subcellularLocation>
</comment>
<name>A0A7M1LHC3_9BACT</name>
<dbReference type="RefSeq" id="WP_025802516.1">
    <property type="nucleotide sequence ID" value="NZ_CP053842.1"/>
</dbReference>
<dbReference type="PRINTS" id="PR01486">
    <property type="entry name" value="PHPHLIPASEA1"/>
</dbReference>
<evidence type="ECO:0000256" key="16">
    <source>
        <dbReference type="ARBA" id="ARBA00023136"/>
    </source>
</evidence>
<comment type="subunit">
    <text evidence="5">Homodimer; dimerization is reversible, and the dimeric form is the active one.</text>
</comment>
<feature type="active site" description="Nucleophile" evidence="19">
    <location>
        <position position="206"/>
    </location>
</feature>
<dbReference type="PANTHER" id="PTHR40457">
    <property type="entry name" value="PHOSPHOLIPASE A1"/>
    <property type="match status" value="1"/>
</dbReference>
<evidence type="ECO:0000256" key="22">
    <source>
        <dbReference type="SAM" id="SignalP"/>
    </source>
</evidence>
<evidence type="ECO:0000256" key="14">
    <source>
        <dbReference type="ARBA" id="ARBA00022963"/>
    </source>
</evidence>
<keyword evidence="15" id="KW-0443">Lipid metabolism</keyword>
<dbReference type="SUPFAM" id="SSF56931">
    <property type="entry name" value="Outer membrane phospholipase A (OMPLA)"/>
    <property type="match status" value="1"/>
</dbReference>
<feature type="chain" id="PRO_5039941825" description="Phosphatidylcholine 1-acylhydrolase" evidence="22">
    <location>
        <begin position="18"/>
        <end position="334"/>
    </location>
</feature>
<comment type="catalytic activity">
    <reaction evidence="1">
        <text>a 1,2-diacyl-sn-glycero-3-phosphocholine + H2O = a 2-acyl-sn-glycero-3-phosphocholine + a fatty acid + H(+)</text>
        <dbReference type="Rhea" id="RHEA:18689"/>
        <dbReference type="ChEBI" id="CHEBI:15377"/>
        <dbReference type="ChEBI" id="CHEBI:15378"/>
        <dbReference type="ChEBI" id="CHEBI:28868"/>
        <dbReference type="ChEBI" id="CHEBI:57643"/>
        <dbReference type="ChEBI" id="CHEBI:57875"/>
        <dbReference type="EC" id="3.1.1.32"/>
    </reaction>
</comment>
<dbReference type="Pfam" id="PF02253">
    <property type="entry name" value="PLA1"/>
    <property type="match status" value="1"/>
</dbReference>
<evidence type="ECO:0000256" key="19">
    <source>
        <dbReference type="PIRSR" id="PIRSR603187-1"/>
    </source>
</evidence>
<dbReference type="OrthoDB" id="188433at2"/>
<dbReference type="InterPro" id="IPR003187">
    <property type="entry name" value="PLipase_A1"/>
</dbReference>
<evidence type="ECO:0000256" key="7">
    <source>
        <dbReference type="ARBA" id="ARBA00013278"/>
    </source>
</evidence>
<keyword evidence="12" id="KW-0378">Hydrolase</keyword>
<evidence type="ECO:0000313" key="24">
    <source>
        <dbReference type="Proteomes" id="UP000594749"/>
    </source>
</evidence>
<feature type="signal peptide" evidence="22">
    <location>
        <begin position="1"/>
        <end position="17"/>
    </location>
</feature>
<keyword evidence="11 22" id="KW-0732">Signal</keyword>
<reference evidence="23 24" key="1">
    <citation type="submission" date="2020-10" db="EMBL/GenBank/DDBJ databases">
        <title>Campylobacter and Helicobacter PacBio genomes.</title>
        <authorList>
            <person name="Lane C."/>
        </authorList>
    </citation>
    <scope>NUCLEOTIDE SEQUENCE [LARGE SCALE GENOMIC DNA]</scope>
    <source>
        <strain evidence="23 24">2016D-0077</strain>
    </source>
</reference>
<dbReference type="InterPro" id="IPR036541">
    <property type="entry name" value="PLipase_A1_sf"/>
</dbReference>
<proteinExistence type="inferred from homology"/>
<protein>
    <recommendedName>
        <fullName evidence="18">Phosphatidylcholine 1-acylhydrolase</fullName>
        <ecNumber evidence="6">3.1.1.32</ecNumber>
        <ecNumber evidence="7">3.1.1.4</ecNumber>
    </recommendedName>
</protein>
<evidence type="ECO:0000256" key="17">
    <source>
        <dbReference type="ARBA" id="ARBA00023237"/>
    </source>
</evidence>
<feature type="binding site" description="in dimeric form" evidence="20">
    <location>
        <position position="214"/>
    </location>
    <ligand>
        <name>Ca(2+)</name>
        <dbReference type="ChEBI" id="CHEBI:29108"/>
        <label>1</label>
    </ligand>
</feature>
<feature type="binding site" description="in dimeric form" evidence="20">
    <location>
        <position position="246"/>
    </location>
    <ligand>
        <name>Ca(2+)</name>
        <dbReference type="ChEBI" id="CHEBI:29108"/>
        <label>1</label>
    </ligand>
</feature>
<dbReference type="GO" id="GO:0009279">
    <property type="term" value="C:cell outer membrane"/>
    <property type="evidence" value="ECO:0007669"/>
    <property type="project" value="UniProtKB-SubCell"/>
</dbReference>
<dbReference type="EC" id="3.1.1.4" evidence="7"/>
<dbReference type="EMBL" id="CP063078">
    <property type="protein sequence ID" value="QOQ87743.1"/>
    <property type="molecule type" value="Genomic_DNA"/>
</dbReference>
<evidence type="ECO:0000256" key="15">
    <source>
        <dbReference type="ARBA" id="ARBA00023098"/>
    </source>
</evidence>
<evidence type="ECO:0000313" key="23">
    <source>
        <dbReference type="EMBL" id="QOQ87743.1"/>
    </source>
</evidence>
<evidence type="ECO:0000256" key="4">
    <source>
        <dbReference type="ARBA" id="ARBA00010525"/>
    </source>
</evidence>
<evidence type="ECO:0000256" key="10">
    <source>
        <dbReference type="ARBA" id="ARBA00022723"/>
    </source>
</evidence>
<comment type="cofactor">
    <cofactor evidence="20">
        <name>Ca(2+)</name>
        <dbReference type="ChEBI" id="CHEBI:29108"/>
    </cofactor>
    <text evidence="20">Binds 1 Ca(2+) ion per monomer.</text>
</comment>
<evidence type="ECO:0000256" key="13">
    <source>
        <dbReference type="ARBA" id="ARBA00022837"/>
    </source>
</evidence>
<feature type="active site" description="Proton acceptor" evidence="19">
    <location>
        <position position="204"/>
    </location>
</feature>
<keyword evidence="9" id="KW-0812">Transmembrane</keyword>
<evidence type="ECO:0000256" key="1">
    <source>
        <dbReference type="ARBA" id="ARBA00000111"/>
    </source>
</evidence>
<keyword evidence="8" id="KW-1134">Transmembrane beta strand</keyword>
<keyword evidence="13 20" id="KW-0106">Calcium</keyword>
<feature type="compositionally biased region" description="Polar residues" evidence="21">
    <location>
        <begin position="64"/>
        <end position="82"/>
    </location>
</feature>
<evidence type="ECO:0000256" key="11">
    <source>
        <dbReference type="ARBA" id="ARBA00022729"/>
    </source>
</evidence>
<keyword evidence="10 20" id="KW-0479">Metal-binding</keyword>
<dbReference type="GO" id="GO:0046872">
    <property type="term" value="F:metal ion binding"/>
    <property type="evidence" value="ECO:0007669"/>
    <property type="project" value="UniProtKB-KW"/>
</dbReference>
<dbReference type="GO" id="GO:0008970">
    <property type="term" value="F:phospholipase A1 activity"/>
    <property type="evidence" value="ECO:0007669"/>
    <property type="project" value="UniProtKB-EC"/>
</dbReference>
<comment type="catalytic activity">
    <reaction evidence="2">
        <text>a 1,2-diacyl-sn-glycero-3-phosphocholine + H2O = a 1-acyl-sn-glycero-3-phosphocholine + a fatty acid + H(+)</text>
        <dbReference type="Rhea" id="RHEA:15801"/>
        <dbReference type="ChEBI" id="CHEBI:15377"/>
        <dbReference type="ChEBI" id="CHEBI:15378"/>
        <dbReference type="ChEBI" id="CHEBI:28868"/>
        <dbReference type="ChEBI" id="CHEBI:57643"/>
        <dbReference type="ChEBI" id="CHEBI:58168"/>
        <dbReference type="EC" id="3.1.1.4"/>
    </reaction>
</comment>
<dbReference type="Gene3D" id="2.40.230.10">
    <property type="entry name" value="Phospholipase A1"/>
    <property type="match status" value="1"/>
</dbReference>
<dbReference type="AlphaFoldDB" id="A0A7M1LHC3"/>
<sequence length="334" mass="39095">MKKISVLSLVCASFLMANNSEIYQKALEYEAKGDYKSAMLEYKKLATKVVVPQNTIAKDESFFDASSQNTEPTSTQNAQTLYTKDTKSSSKKSLYPKAKEENPQWLYMYEPTYIGWAYDFNDKDGRNGKGRKNDELKFQLSFQKPLFDDLIGLDETWSIAYTQTSFWQIREDSAPFRTSSYQPELFVTIPTEGFFDYVRFGFNHESNGKDGMESRSWNRVYASTTFDINDFRITPRIWHSFTFDKDNEDIRQYMGYGDVKFAYDIGRHHLTAMWRNNLRFDSNNRGALELNYYFPLFNTGLHGFLQYFTGYGESLDDYNKHVDKIMLGIAFYQE</sequence>
<dbReference type="GO" id="GO:0016042">
    <property type="term" value="P:lipid catabolic process"/>
    <property type="evidence" value="ECO:0007669"/>
    <property type="project" value="UniProtKB-KW"/>
</dbReference>
<feature type="region of interest" description="Disordered" evidence="21">
    <location>
        <begin position="62"/>
        <end position="85"/>
    </location>
</feature>
<keyword evidence="17" id="KW-0998">Cell outer membrane</keyword>
<evidence type="ECO:0000256" key="5">
    <source>
        <dbReference type="ARBA" id="ARBA00011702"/>
    </source>
</evidence>
<accession>A0A7M1LHC3</accession>
<keyword evidence="16" id="KW-0472">Membrane</keyword>
<dbReference type="EC" id="3.1.1.32" evidence="6"/>